<dbReference type="SUPFAM" id="SSF52540">
    <property type="entry name" value="P-loop containing nucleoside triphosphate hydrolases"/>
    <property type="match status" value="2"/>
</dbReference>
<dbReference type="STRING" id="537970.HCAN_0185"/>
<evidence type="ECO:0000256" key="3">
    <source>
        <dbReference type="ARBA" id="ARBA00022801"/>
    </source>
</evidence>
<feature type="domain" description="Helicase C-terminal" evidence="9">
    <location>
        <begin position="414"/>
        <end position="570"/>
    </location>
</feature>
<keyword evidence="11" id="KW-1185">Reference proteome</keyword>
<evidence type="ECO:0000256" key="2">
    <source>
        <dbReference type="ARBA" id="ARBA00022763"/>
    </source>
</evidence>
<dbReference type="PROSITE" id="PS51194">
    <property type="entry name" value="HELICASE_CTER"/>
    <property type="match status" value="1"/>
</dbReference>
<evidence type="ECO:0000259" key="9">
    <source>
        <dbReference type="PROSITE" id="PS51194"/>
    </source>
</evidence>
<keyword evidence="5" id="KW-0067">ATP-binding</keyword>
<keyword evidence="2" id="KW-0227">DNA damage</keyword>
<dbReference type="GO" id="GO:0006281">
    <property type="term" value="P:DNA repair"/>
    <property type="evidence" value="ECO:0007669"/>
    <property type="project" value="UniProtKB-KW"/>
</dbReference>
<dbReference type="SMART" id="SM00487">
    <property type="entry name" value="DEXDc"/>
    <property type="match status" value="1"/>
</dbReference>
<feature type="domain" description="Helicase ATP-binding" evidence="8">
    <location>
        <begin position="245"/>
        <end position="396"/>
    </location>
</feature>
<evidence type="ECO:0000256" key="5">
    <source>
        <dbReference type="ARBA" id="ARBA00022840"/>
    </source>
</evidence>
<dbReference type="PANTHER" id="PTHR47964">
    <property type="entry name" value="ATP-DEPENDENT DNA HELICASE HOMOLOG RECG, CHLOROPLASTIC"/>
    <property type="match status" value="1"/>
</dbReference>
<dbReference type="eggNOG" id="COG1200">
    <property type="taxonomic scope" value="Bacteria"/>
</dbReference>
<dbReference type="RefSeq" id="WP_006655978.1">
    <property type="nucleotide sequence ID" value="NZ_CM000776.2"/>
</dbReference>
<dbReference type="Pfam" id="PF00270">
    <property type="entry name" value="DEAD"/>
    <property type="match status" value="1"/>
</dbReference>
<evidence type="ECO:0000259" key="8">
    <source>
        <dbReference type="PROSITE" id="PS51192"/>
    </source>
</evidence>
<dbReference type="Pfam" id="PF00271">
    <property type="entry name" value="Helicase_C"/>
    <property type="match status" value="1"/>
</dbReference>
<dbReference type="InterPro" id="IPR001650">
    <property type="entry name" value="Helicase_C-like"/>
</dbReference>
<keyword evidence="6" id="KW-0238">DNA-binding</keyword>
<dbReference type="OrthoDB" id="9804325at2"/>
<dbReference type="InterPro" id="IPR027417">
    <property type="entry name" value="P-loop_NTPase"/>
</dbReference>
<reference evidence="10 11" key="1">
    <citation type="journal article" date="2009" name="J. Bacteriol.">
        <title>Genome sequence of the emerging pathogen Helicobacter canadensis.</title>
        <authorList>
            <person name="Loman N.J."/>
            <person name="Snyder L.A."/>
            <person name="Linton J.D."/>
            <person name="Langdon R."/>
            <person name="Lawson A.J."/>
            <person name="Weinstock G.M."/>
            <person name="Wren B.W."/>
            <person name="Pallen M.J."/>
        </authorList>
    </citation>
    <scope>NUCLEOTIDE SEQUENCE [LARGE SCALE GENOMIC DNA]</scope>
    <source>
        <strain evidence="10 11">MIT 98-5491</strain>
    </source>
</reference>
<dbReference type="GO" id="GO:0003678">
    <property type="term" value="F:DNA helicase activity"/>
    <property type="evidence" value="ECO:0007669"/>
    <property type="project" value="TreeGrafter"/>
</dbReference>
<keyword evidence="3" id="KW-0378">Hydrolase</keyword>
<dbReference type="GO" id="GO:0003677">
    <property type="term" value="F:DNA binding"/>
    <property type="evidence" value="ECO:0007669"/>
    <property type="project" value="UniProtKB-KW"/>
</dbReference>
<protein>
    <submittedName>
        <fullName evidence="10">ATP-dependent DNA recombinase RecG</fullName>
    </submittedName>
</protein>
<dbReference type="PANTHER" id="PTHR47964:SF1">
    <property type="entry name" value="ATP-DEPENDENT DNA HELICASE HOMOLOG RECG, CHLOROPLASTIC"/>
    <property type="match status" value="1"/>
</dbReference>
<evidence type="ECO:0000256" key="4">
    <source>
        <dbReference type="ARBA" id="ARBA00022806"/>
    </source>
</evidence>
<dbReference type="Gene3D" id="3.40.50.300">
    <property type="entry name" value="P-loop containing nucleotide triphosphate hydrolases"/>
    <property type="match status" value="2"/>
</dbReference>
<dbReference type="InterPro" id="IPR014001">
    <property type="entry name" value="Helicase_ATP-bd"/>
</dbReference>
<dbReference type="HOGENOM" id="CLU_005122_7_1_7"/>
<organism evidence="10 11">
    <name type="scientific">Helicobacter canadensis MIT 98-5491</name>
    <dbReference type="NCBI Taxonomy" id="537970"/>
    <lineage>
        <taxon>Bacteria</taxon>
        <taxon>Pseudomonadati</taxon>
        <taxon>Campylobacterota</taxon>
        <taxon>Epsilonproteobacteria</taxon>
        <taxon>Campylobacterales</taxon>
        <taxon>Helicobacteraceae</taxon>
        <taxon>Helicobacter</taxon>
    </lineage>
</organism>
<evidence type="ECO:0000313" key="10">
    <source>
        <dbReference type="EMBL" id="EES88906.1"/>
    </source>
</evidence>
<keyword evidence="7" id="KW-0234">DNA repair</keyword>
<dbReference type="InterPro" id="IPR047112">
    <property type="entry name" value="RecG/Mfd"/>
</dbReference>
<dbReference type="InterPro" id="IPR011545">
    <property type="entry name" value="DEAD/DEAH_box_helicase_dom"/>
</dbReference>
<dbReference type="GO" id="GO:0005524">
    <property type="term" value="F:ATP binding"/>
    <property type="evidence" value="ECO:0007669"/>
    <property type="project" value="UniProtKB-KW"/>
</dbReference>
<dbReference type="PROSITE" id="PS51192">
    <property type="entry name" value="HELICASE_ATP_BIND_1"/>
    <property type="match status" value="1"/>
</dbReference>
<evidence type="ECO:0000256" key="1">
    <source>
        <dbReference type="ARBA" id="ARBA00022741"/>
    </source>
</evidence>
<dbReference type="NCBIfam" id="NF008169">
    <property type="entry name" value="PRK10917.2-3"/>
    <property type="match status" value="1"/>
</dbReference>
<keyword evidence="1" id="KW-0547">Nucleotide-binding</keyword>
<dbReference type="AlphaFoldDB" id="C5ZVK9"/>
<evidence type="ECO:0000256" key="6">
    <source>
        <dbReference type="ARBA" id="ARBA00023125"/>
    </source>
</evidence>
<dbReference type="EMBL" id="CM000776">
    <property type="protein sequence ID" value="EES88906.1"/>
    <property type="molecule type" value="Genomic_DNA"/>
</dbReference>
<gene>
    <name evidence="10" type="primary">recG</name>
    <name evidence="10" type="ORF">HCAN_0185</name>
</gene>
<proteinExistence type="predicted"/>
<accession>C5ZVK9</accession>
<name>C5ZVK9_9HELI</name>
<dbReference type="Proteomes" id="UP000007032">
    <property type="component" value="Chromosome"/>
</dbReference>
<evidence type="ECO:0000313" key="11">
    <source>
        <dbReference type="Proteomes" id="UP000007032"/>
    </source>
</evidence>
<sequence length="613" mass="70146">MNLPTLLPLNIQKLGVKNFFDFCLKFTPKDYSNTILSPKLIANAQAVLEVEVLRYSSFKNARVLCYAPLLDKEIELMIFNAKTYHKSIFRVGERLIVSGKVQIQGSFISVIQPKVLKQTGKILPNFHAKGARVLLLQEFVGSLDLDLLSQVYPNIPLEILEALLLIFQPNLEFFVEYSKNRGFFGKNLEALKFVEIYEYMRQLQTKKVEFPSICALRGDFRQWQDSLPFKLTKGQEKAILEIASSLNSQKSARRVIVGDVGCGKTMVIFASVLIAYPKRSVLMVPTSILAKQIYNESQKYLPKNLKVALWTQGAKKGDLEQSDFVIGTHALLYQKIQNFALVMIDEQHRFGTAQRNTLERMFEKNQKRPHILQFSATPIPRTLAMIESEFLDFSFILDLPFKKDITSRVIAKADFKELIAHIQREISLQHQVLIIYPLVEESKAMDYVSLKEGEEFWRRHFSGVYVTHGKDKLKEEVLEEFRDKGNILLATTVVEVGISLPKLSTIVIVGAERLGLATLHQLRGRVSRNGLKGYCFLYSNQANNERLKRFCQIQSGFEVAQMDLEYRNSGDLLSGEQQSGKQFEWINLGSDEKVIELAKVALKKMNQENRQRN</sequence>
<dbReference type="SMART" id="SM00490">
    <property type="entry name" value="HELICc"/>
    <property type="match status" value="1"/>
</dbReference>
<dbReference type="GO" id="GO:0016787">
    <property type="term" value="F:hydrolase activity"/>
    <property type="evidence" value="ECO:0007669"/>
    <property type="project" value="UniProtKB-KW"/>
</dbReference>
<evidence type="ECO:0000256" key="7">
    <source>
        <dbReference type="ARBA" id="ARBA00023204"/>
    </source>
</evidence>
<keyword evidence="4" id="KW-0347">Helicase</keyword>